<evidence type="ECO:0000313" key="11">
    <source>
        <dbReference type="Proteomes" id="UP000007473"/>
    </source>
</evidence>
<dbReference type="InterPro" id="IPR003764">
    <property type="entry name" value="GlcNAc_6-P_deAcase"/>
</dbReference>
<organism evidence="10 11">
    <name type="scientific">Mycoplasmopsis fermentans (strain M64)</name>
    <name type="common">Mycoplasma fermentans</name>
    <dbReference type="NCBI Taxonomy" id="943945"/>
    <lineage>
        <taxon>Bacteria</taxon>
        <taxon>Bacillati</taxon>
        <taxon>Mycoplasmatota</taxon>
        <taxon>Mycoplasmoidales</taxon>
        <taxon>Metamycoplasmataceae</taxon>
        <taxon>Mycoplasmopsis</taxon>
    </lineage>
</organism>
<sequence>MLIKNVKIVNHNQIIECADIEFSKKITKITPTKNKAQYLLVPGFIDTHIHGFMNKDVMDSSAAVEDISLNLARNGITSFMPTAMTASWENIQIALKNIALAKCQGAKNIGIHIEGPFIGEAKKGAHKLEWLRRATREDILEMLNSSNHQLKKISYDPLMVEEKLVPFMVQNDIMPSIGHSAASYDQAMKYYDLGSTNTCHLWNAMSGIDSRKPGILEASLERHDVYSELIVDFHHICQESIVFTLNHKDINHLMCVSDAIRPAYGPDGKSISGGINIEKHGLTIYLEGTTTIAGSGICLHDSFKNLASLDLDYRDIVKLTSYNAAKAHNLKDRAQIKANKLADLVLMDLKTLDIKEVYIDGQKVK</sequence>
<dbReference type="PANTHER" id="PTHR11113">
    <property type="entry name" value="N-ACETYLGLUCOSAMINE-6-PHOSPHATE DEACETYLASE"/>
    <property type="match status" value="1"/>
</dbReference>
<feature type="binding site" evidence="7">
    <location>
        <position position="125"/>
    </location>
    <ligand>
        <name>substrate</name>
    </ligand>
</feature>
<dbReference type="InterPro" id="IPR032466">
    <property type="entry name" value="Metal_Hydrolase"/>
</dbReference>
<dbReference type="PANTHER" id="PTHR11113:SF14">
    <property type="entry name" value="N-ACETYLGLUCOSAMINE-6-PHOSPHATE DEACETYLASE"/>
    <property type="match status" value="1"/>
</dbReference>
<evidence type="ECO:0000256" key="3">
    <source>
        <dbReference type="ARBA" id="ARBA00022801"/>
    </source>
</evidence>
<evidence type="ECO:0000256" key="8">
    <source>
        <dbReference type="PIRSR" id="PIRSR038994-3"/>
    </source>
</evidence>
<feature type="binding site" evidence="7">
    <location>
        <begin position="203"/>
        <end position="204"/>
    </location>
    <ligand>
        <name>substrate</name>
    </ligand>
</feature>
<evidence type="ECO:0000256" key="5">
    <source>
        <dbReference type="PIRNR" id="PIRNR038994"/>
    </source>
</evidence>
<dbReference type="EMBL" id="CP002458">
    <property type="protein sequence ID" value="ADV34488.1"/>
    <property type="molecule type" value="Genomic_DNA"/>
</dbReference>
<comment type="similarity">
    <text evidence="1 5">Belongs to the metallo-dependent hydrolases superfamily. NagA family.</text>
</comment>
<keyword evidence="3 5" id="KW-0378">Hydrolase</keyword>
<dbReference type="GO" id="GO:0006046">
    <property type="term" value="P:N-acetylglucosamine catabolic process"/>
    <property type="evidence" value="ECO:0007669"/>
    <property type="project" value="TreeGrafter"/>
</dbReference>
<proteinExistence type="inferred from homology"/>
<evidence type="ECO:0000256" key="2">
    <source>
        <dbReference type="ARBA" id="ARBA00022723"/>
    </source>
</evidence>
<dbReference type="SUPFAM" id="SSF51556">
    <property type="entry name" value="Metallo-dependent hydrolases"/>
    <property type="match status" value="1"/>
</dbReference>
<evidence type="ECO:0000256" key="1">
    <source>
        <dbReference type="ARBA" id="ARBA00010716"/>
    </source>
</evidence>
<feature type="binding site" evidence="8">
    <location>
        <position position="114"/>
    </location>
    <ligand>
        <name>Zn(2+)</name>
        <dbReference type="ChEBI" id="CHEBI:29105"/>
    </ligand>
</feature>
<feature type="binding site" evidence="8">
    <location>
        <position position="200"/>
    </location>
    <ligand>
        <name>Zn(2+)</name>
        <dbReference type="ChEBI" id="CHEBI:29105"/>
    </ligand>
</feature>
<accession>A0AB32XBG3</accession>
<name>A0AB32XBG3_MYCFM</name>
<feature type="binding site" evidence="7">
    <location>
        <position position="211"/>
    </location>
    <ligand>
        <name>substrate</name>
    </ligand>
</feature>
<dbReference type="Pfam" id="PF01979">
    <property type="entry name" value="Amidohydro_1"/>
    <property type="match status" value="2"/>
</dbReference>
<feature type="domain" description="Amidohydrolase-related" evidence="9">
    <location>
        <begin position="294"/>
        <end position="363"/>
    </location>
</feature>
<evidence type="ECO:0000256" key="6">
    <source>
        <dbReference type="PIRSR" id="PIRSR038994-1"/>
    </source>
</evidence>
<dbReference type="PIRSF" id="PIRSF038994">
    <property type="entry name" value="NagA"/>
    <property type="match status" value="1"/>
</dbReference>
<dbReference type="AlphaFoldDB" id="A0AB32XBG3"/>
<dbReference type="GO" id="GO:0046872">
    <property type="term" value="F:metal ion binding"/>
    <property type="evidence" value="ECO:0007669"/>
    <property type="project" value="UniProtKB-KW"/>
</dbReference>
<feature type="active site" description="Proton donor/acceptor" evidence="6">
    <location>
        <position position="258"/>
    </location>
</feature>
<dbReference type="Gene3D" id="2.30.40.10">
    <property type="entry name" value="Urease, subunit C, domain 1"/>
    <property type="match status" value="1"/>
</dbReference>
<evidence type="ECO:0000256" key="4">
    <source>
        <dbReference type="ARBA" id="ARBA00023277"/>
    </source>
</evidence>
<evidence type="ECO:0000256" key="7">
    <source>
        <dbReference type="PIRSR" id="PIRSR038994-2"/>
    </source>
</evidence>
<dbReference type="RefSeq" id="WP_013354623.1">
    <property type="nucleotide sequence ID" value="NC_014921.1"/>
</dbReference>
<evidence type="ECO:0000313" key="10">
    <source>
        <dbReference type="EMBL" id="ADV34488.1"/>
    </source>
</evidence>
<dbReference type="KEGG" id="mfm:MfeM64YM_0490"/>
<dbReference type="NCBIfam" id="TIGR00221">
    <property type="entry name" value="nagA"/>
    <property type="match status" value="1"/>
</dbReference>
<dbReference type="GO" id="GO:0008448">
    <property type="term" value="F:N-acetylglucosamine-6-phosphate deacetylase activity"/>
    <property type="evidence" value="ECO:0007669"/>
    <property type="project" value="InterPro"/>
</dbReference>
<dbReference type="Gene3D" id="3.20.20.140">
    <property type="entry name" value="Metal-dependent hydrolases"/>
    <property type="match status" value="1"/>
</dbReference>
<gene>
    <name evidence="10" type="primary">nagA</name>
    <name evidence="10" type="ordered locus">MfeM64YM_0490</name>
</gene>
<dbReference type="InterPro" id="IPR011059">
    <property type="entry name" value="Metal-dep_hydrolase_composite"/>
</dbReference>
<feature type="binding site" evidence="8">
    <location>
        <position position="179"/>
    </location>
    <ligand>
        <name>Zn(2+)</name>
        <dbReference type="ChEBI" id="CHEBI:29105"/>
    </ligand>
</feature>
<evidence type="ECO:0000259" key="9">
    <source>
        <dbReference type="Pfam" id="PF01979"/>
    </source>
</evidence>
<dbReference type="Proteomes" id="UP000007473">
    <property type="component" value="Chromosome"/>
</dbReference>
<protein>
    <submittedName>
        <fullName evidence="10">N-acetylglucosamine-6-phosphate deacetylase</fullName>
    </submittedName>
</protein>
<feature type="domain" description="Amidohydrolase-related" evidence="9">
    <location>
        <begin position="40"/>
        <end position="137"/>
    </location>
</feature>
<reference evidence="10 11" key="1">
    <citation type="journal article" date="2011" name="J. Bacteriol.">
        <title>Genome sequence of the repetitive-sequence-rich Mycoplasma fermentans strain M64.</title>
        <authorList>
            <person name="Shu H.W."/>
            <person name="Liu T.T."/>
            <person name="Chang H.Y."/>
            <person name="Liu Y.M."/>
            <person name="Wu K.M."/>
            <person name="Shu H.Y."/>
            <person name="Tsai S.F."/>
            <person name="Hsiao K.J."/>
            <person name="Hu W.S."/>
            <person name="Ng W.V."/>
        </authorList>
    </citation>
    <scope>NUCLEOTIDE SEQUENCE [LARGE SCALE GENOMIC DNA]</scope>
    <source>
        <strain evidence="10 11">M64</strain>
    </source>
</reference>
<dbReference type="InterPro" id="IPR006680">
    <property type="entry name" value="Amidohydro-rel"/>
</dbReference>
<keyword evidence="2 8" id="KW-0479">Metal-binding</keyword>
<keyword evidence="4 5" id="KW-0119">Carbohydrate metabolism</keyword>
<feature type="binding site" evidence="7">
    <location>
        <begin position="292"/>
        <end position="294"/>
    </location>
    <ligand>
        <name>substrate</name>
    </ligand>
</feature>
<feature type="binding site" evidence="7">
    <location>
        <position position="235"/>
    </location>
    <ligand>
        <name>substrate</name>
    </ligand>
</feature>
<comment type="cofactor">
    <cofactor evidence="8">
        <name>a divalent metal cation</name>
        <dbReference type="ChEBI" id="CHEBI:60240"/>
    </cofactor>
    <text evidence="8">Binds 1 divalent metal cation per subunit.</text>
</comment>